<gene>
    <name evidence="1" type="ORF">FPE01S_01_17760</name>
</gene>
<comment type="caution">
    <text evidence="1">The sequence shown here is derived from an EMBL/GenBank/DDBJ whole genome shotgun (WGS) entry which is preliminary data.</text>
</comment>
<evidence type="ECO:0000313" key="2">
    <source>
        <dbReference type="Proteomes" id="UP000033121"/>
    </source>
</evidence>
<dbReference type="EMBL" id="BBWV01000001">
    <property type="protein sequence ID" value="GAO42758.1"/>
    <property type="molecule type" value="Genomic_DNA"/>
</dbReference>
<accession>A0A0E9MYZ9</accession>
<dbReference type="RefSeq" id="WP_046368374.1">
    <property type="nucleotide sequence ID" value="NZ_BBWV01000001.1"/>
</dbReference>
<evidence type="ECO:0008006" key="3">
    <source>
        <dbReference type="Google" id="ProtNLM"/>
    </source>
</evidence>
<dbReference type="STRING" id="1220578.FPE01S_01_17760"/>
<sequence length="106" mass="12303">MITVKVSYTVDQAFVEENQHNISVFMEDFRKVSSAEFRYDVYLLEDGVTFLHLSHYLNESVQKQVLAIPSFKVFQEKRDASGIGNSHKLEVMKFVGTTDDLFFSQR</sequence>
<name>A0A0E9MYZ9_9BACT</name>
<organism evidence="1 2">
    <name type="scientific">Flavihumibacter petaseus NBRC 106054</name>
    <dbReference type="NCBI Taxonomy" id="1220578"/>
    <lineage>
        <taxon>Bacteria</taxon>
        <taxon>Pseudomonadati</taxon>
        <taxon>Bacteroidota</taxon>
        <taxon>Chitinophagia</taxon>
        <taxon>Chitinophagales</taxon>
        <taxon>Chitinophagaceae</taxon>
        <taxon>Flavihumibacter</taxon>
    </lineage>
</organism>
<proteinExistence type="predicted"/>
<keyword evidence="2" id="KW-1185">Reference proteome</keyword>
<dbReference type="AlphaFoldDB" id="A0A0E9MYZ9"/>
<dbReference type="Proteomes" id="UP000033121">
    <property type="component" value="Unassembled WGS sequence"/>
</dbReference>
<evidence type="ECO:0000313" key="1">
    <source>
        <dbReference type="EMBL" id="GAO42758.1"/>
    </source>
</evidence>
<protein>
    <recommendedName>
        <fullName evidence="3">ABM domain-containing protein</fullName>
    </recommendedName>
</protein>
<dbReference type="OrthoDB" id="8481042at2"/>
<reference evidence="1 2" key="1">
    <citation type="submission" date="2015-04" db="EMBL/GenBank/DDBJ databases">
        <title>Whole genome shotgun sequence of Flavihumibacter petaseus NBRC 106054.</title>
        <authorList>
            <person name="Miyazawa S."/>
            <person name="Hosoyama A."/>
            <person name="Hashimoto M."/>
            <person name="Noguchi M."/>
            <person name="Tsuchikane K."/>
            <person name="Ohji S."/>
            <person name="Yamazoe A."/>
            <person name="Ichikawa N."/>
            <person name="Kimura A."/>
            <person name="Fujita N."/>
        </authorList>
    </citation>
    <scope>NUCLEOTIDE SEQUENCE [LARGE SCALE GENOMIC DNA]</scope>
    <source>
        <strain evidence="1 2">NBRC 106054</strain>
    </source>
</reference>